<dbReference type="Gene3D" id="3.30.870.10">
    <property type="entry name" value="Endonuclease Chain A"/>
    <property type="match status" value="2"/>
</dbReference>
<evidence type="ECO:0000313" key="8">
    <source>
        <dbReference type="EMBL" id="KIL45211.1"/>
    </source>
</evidence>
<comment type="catalytic activity">
    <reaction evidence="1">
        <text>a 1,2-diacyl-sn-glycero-3-phosphocholine + H2O = a 1,2-diacyl-sn-glycero-3-phosphate + choline + H(+)</text>
        <dbReference type="Rhea" id="RHEA:14445"/>
        <dbReference type="ChEBI" id="CHEBI:15354"/>
        <dbReference type="ChEBI" id="CHEBI:15377"/>
        <dbReference type="ChEBI" id="CHEBI:15378"/>
        <dbReference type="ChEBI" id="CHEBI:57643"/>
        <dbReference type="ChEBI" id="CHEBI:58608"/>
        <dbReference type="EC" id="3.1.4.4"/>
    </reaction>
</comment>
<evidence type="ECO:0000256" key="3">
    <source>
        <dbReference type="ARBA" id="ARBA00012027"/>
    </source>
</evidence>
<reference evidence="8 9" key="1">
    <citation type="submission" date="2015-01" db="EMBL/GenBank/DDBJ databases">
        <title>Genome sequencing of Jeotgalibacillus soli.</title>
        <authorList>
            <person name="Goh K.M."/>
            <person name="Chan K.-G."/>
            <person name="Yaakop A.S."/>
            <person name="Ee R."/>
            <person name="Gan H.M."/>
            <person name="Chan C.S."/>
        </authorList>
    </citation>
    <scope>NUCLEOTIDE SEQUENCE [LARGE SCALE GENOMIC DNA]</scope>
    <source>
        <strain evidence="8 9">P9</strain>
    </source>
</reference>
<dbReference type="Proteomes" id="UP000031938">
    <property type="component" value="Unassembled WGS sequence"/>
</dbReference>
<protein>
    <recommendedName>
        <fullName evidence="3">phospholipase D</fullName>
        <ecNumber evidence="3">3.1.4.4</ecNumber>
    </recommendedName>
</protein>
<dbReference type="SUPFAM" id="SSF56024">
    <property type="entry name" value="Phospholipase D/nuclease"/>
    <property type="match status" value="2"/>
</dbReference>
<dbReference type="GO" id="GO:0006793">
    <property type="term" value="P:phosphorus metabolic process"/>
    <property type="evidence" value="ECO:0007669"/>
    <property type="project" value="UniProtKB-ARBA"/>
</dbReference>
<dbReference type="InterPro" id="IPR001736">
    <property type="entry name" value="PLipase_D/transphosphatidylase"/>
</dbReference>
<evidence type="ECO:0000313" key="9">
    <source>
        <dbReference type="Proteomes" id="UP000031938"/>
    </source>
</evidence>
<dbReference type="PANTHER" id="PTHR43856:SF1">
    <property type="entry name" value="MITOCHONDRIAL CARDIOLIPIN HYDROLASE"/>
    <property type="match status" value="1"/>
</dbReference>
<dbReference type="GO" id="GO:0016042">
    <property type="term" value="P:lipid catabolic process"/>
    <property type="evidence" value="ECO:0007669"/>
    <property type="project" value="UniProtKB-KW"/>
</dbReference>
<feature type="domain" description="PLD phosphodiesterase" evidence="7">
    <location>
        <begin position="382"/>
        <end position="412"/>
    </location>
</feature>
<dbReference type="InterPro" id="IPR025202">
    <property type="entry name" value="PLD-like_dom"/>
</dbReference>
<dbReference type="Pfam" id="PF13091">
    <property type="entry name" value="PLDc_2"/>
    <property type="match status" value="1"/>
</dbReference>
<keyword evidence="4" id="KW-0378">Hydrolase</keyword>
<accession>A0A0C2VL74</accession>
<proteinExistence type="inferred from homology"/>
<feature type="domain" description="PLD phosphodiesterase" evidence="7">
    <location>
        <begin position="212"/>
        <end position="238"/>
    </location>
</feature>
<evidence type="ECO:0000259" key="7">
    <source>
        <dbReference type="PROSITE" id="PS50035"/>
    </source>
</evidence>
<keyword evidence="6" id="KW-0443">Lipid metabolism</keyword>
<dbReference type="InterPro" id="IPR051406">
    <property type="entry name" value="PLD_domain"/>
</dbReference>
<evidence type="ECO:0000256" key="5">
    <source>
        <dbReference type="ARBA" id="ARBA00022963"/>
    </source>
</evidence>
<comment type="caution">
    <text evidence="8">The sequence shown here is derived from an EMBL/GenBank/DDBJ whole genome shotgun (WGS) entry which is preliminary data.</text>
</comment>
<gene>
    <name evidence="8" type="ORF">KP78_27550</name>
</gene>
<organism evidence="8 9">
    <name type="scientific">Jeotgalibacillus soli</name>
    <dbReference type="NCBI Taxonomy" id="889306"/>
    <lineage>
        <taxon>Bacteria</taxon>
        <taxon>Bacillati</taxon>
        <taxon>Bacillota</taxon>
        <taxon>Bacilli</taxon>
        <taxon>Bacillales</taxon>
        <taxon>Caryophanaceae</taxon>
        <taxon>Jeotgalibacillus</taxon>
    </lineage>
</organism>
<dbReference type="PROSITE" id="PS50035">
    <property type="entry name" value="PLD"/>
    <property type="match status" value="2"/>
</dbReference>
<evidence type="ECO:0000256" key="4">
    <source>
        <dbReference type="ARBA" id="ARBA00022801"/>
    </source>
</evidence>
<comment type="similarity">
    <text evidence="2">Belongs to the phospholipase D family.</text>
</comment>
<dbReference type="PATRIC" id="fig|889306.3.peg.2767"/>
<dbReference type="CDD" id="cd09130">
    <property type="entry name" value="PLDc_unchar2_2"/>
    <property type="match status" value="1"/>
</dbReference>
<dbReference type="CDD" id="cd09129">
    <property type="entry name" value="PLDc_unchar2_1"/>
    <property type="match status" value="1"/>
</dbReference>
<dbReference type="AlphaFoldDB" id="A0A0C2VL74"/>
<dbReference type="PANTHER" id="PTHR43856">
    <property type="entry name" value="CARDIOLIPIN HYDROLASE"/>
    <property type="match status" value="1"/>
</dbReference>
<name>A0A0C2VL74_9BACL</name>
<evidence type="ECO:0000256" key="2">
    <source>
        <dbReference type="ARBA" id="ARBA00008664"/>
    </source>
</evidence>
<dbReference type="OrthoDB" id="92272at2"/>
<evidence type="ECO:0000256" key="1">
    <source>
        <dbReference type="ARBA" id="ARBA00000798"/>
    </source>
</evidence>
<keyword evidence="9" id="KW-1185">Reference proteome</keyword>
<dbReference type="EC" id="3.1.4.4" evidence="3"/>
<evidence type="ECO:0000256" key="6">
    <source>
        <dbReference type="ARBA" id="ARBA00023098"/>
    </source>
</evidence>
<keyword evidence="5" id="KW-0442">Lipid degradation</keyword>
<sequence length="481" mass="55319">MVQRKKRKWWMKKRWIGLAIFLLIYTAVVTYHQYKPLPEGVSYESKYYEVEDIQFYRDLTYTLNQKQVVDQEIFDRIGQMIESSEEFIVIDMFMMNGLVKEEGKFPPLSDNLMNKLILKKENHPEMEIVFITDHVNTGYSSYEGEWLEPMRQAGIDIVFTELNPLRDPTPLYSGLWRMGAQWFGQEGDGSVRNAFVPDGPKMTVRSYLQLMNVKANHRKMIITDESAMISSGNAHDESGFHSNVAFEVSGPIIQDMLNAEQAVINLSEHQFTLPKYNGANDSKGDLTIQYVTEGKTWTQILETLNDAQSEDEIWLAMFYLADRSVVEGLTDAANRGANVFLLLDPNETAFGNDKTGLPNRPVVNEIIENTNGFVQVRWYNVTEEQFHPKMMLVKNQDKATIISGSANFTKRNLVDYNLESNLIVRGPIDEEVMQEVDGYFSTLWNNDGGSYTVGVTEYQDTLSFWQRGIYALQKFFGFTTY</sequence>
<dbReference type="GO" id="GO:0004630">
    <property type="term" value="F:phospholipase D activity"/>
    <property type="evidence" value="ECO:0007669"/>
    <property type="project" value="UniProtKB-EC"/>
</dbReference>
<dbReference type="GO" id="GO:0016891">
    <property type="term" value="F:RNA endonuclease activity producing 5'-phosphomonoesters, hydrolytic mechanism"/>
    <property type="evidence" value="ECO:0007669"/>
    <property type="project" value="TreeGrafter"/>
</dbReference>
<dbReference type="RefSeq" id="WP_052474804.1">
    <property type="nucleotide sequence ID" value="NZ_JXRP01000018.1"/>
</dbReference>
<dbReference type="STRING" id="889306.KP78_27550"/>
<dbReference type="EMBL" id="JXRP01000018">
    <property type="protein sequence ID" value="KIL45211.1"/>
    <property type="molecule type" value="Genomic_DNA"/>
</dbReference>